<dbReference type="EMBL" id="AMQM01007643">
    <property type="status" value="NOT_ANNOTATED_CDS"/>
    <property type="molecule type" value="Genomic_DNA"/>
</dbReference>
<evidence type="ECO:0000313" key="6">
    <source>
        <dbReference type="Proteomes" id="UP000015101"/>
    </source>
</evidence>
<dbReference type="AlphaFoldDB" id="T1G7F2"/>
<dbReference type="HOGENOM" id="CLU_141201_1_0_1"/>
<dbReference type="InterPro" id="IPR000980">
    <property type="entry name" value="SH2"/>
</dbReference>
<keyword evidence="1 2" id="KW-0727">SH2 domain</keyword>
<evidence type="ECO:0000313" key="5">
    <source>
        <dbReference type="EnsemblMetazoa" id="HelroP89619"/>
    </source>
</evidence>
<dbReference type="PANTHER" id="PTHR15127">
    <property type="entry name" value="HEAVYWEIGHT, ISOFORM A"/>
    <property type="match status" value="1"/>
</dbReference>
<dbReference type="GeneID" id="20216999"/>
<dbReference type="eggNOG" id="ENOG502QTRD">
    <property type="taxonomic scope" value="Eukaryota"/>
</dbReference>
<dbReference type="PROSITE" id="PS50001">
    <property type="entry name" value="SH2"/>
    <property type="match status" value="1"/>
</dbReference>
<reference evidence="5" key="3">
    <citation type="submission" date="2015-06" db="UniProtKB">
        <authorList>
            <consortium name="EnsemblMetazoa"/>
        </authorList>
    </citation>
    <scope>IDENTIFICATION</scope>
</reference>
<dbReference type="InterPro" id="IPR036860">
    <property type="entry name" value="SH2_dom_sf"/>
</dbReference>
<name>T1G7F2_HELRO</name>
<dbReference type="Proteomes" id="UP000015101">
    <property type="component" value="Unassembled WGS sequence"/>
</dbReference>
<evidence type="ECO:0000256" key="2">
    <source>
        <dbReference type="PROSITE-ProRule" id="PRU00191"/>
    </source>
</evidence>
<dbReference type="Gene3D" id="3.30.505.10">
    <property type="entry name" value="SH2 domain"/>
    <property type="match status" value="1"/>
</dbReference>
<protein>
    <recommendedName>
        <fullName evidence="3">SH2 domain-containing protein</fullName>
    </recommendedName>
</protein>
<dbReference type="InParanoid" id="T1G7F2"/>
<dbReference type="KEGG" id="hro:HELRODRAFT_89619"/>
<sequence>MLIRWYHGPITRQEAESRLRNEREGSYLIRNSESNRLDYSLSIKSSNGCVHLKIVTNHEGRFILGQCSQPFASVPKMIQYYTLNKLPIKGAEHMSLTFPVGY</sequence>
<dbReference type="EnsemblMetazoa" id="HelroT89619">
    <property type="protein sequence ID" value="HelroP89619"/>
    <property type="gene ID" value="HelroG89619"/>
</dbReference>
<dbReference type="InterPro" id="IPR051846">
    <property type="entry name" value="SH2_domain_adapters"/>
</dbReference>
<organism evidence="5 6">
    <name type="scientific">Helobdella robusta</name>
    <name type="common">Californian leech</name>
    <dbReference type="NCBI Taxonomy" id="6412"/>
    <lineage>
        <taxon>Eukaryota</taxon>
        <taxon>Metazoa</taxon>
        <taxon>Spiralia</taxon>
        <taxon>Lophotrochozoa</taxon>
        <taxon>Annelida</taxon>
        <taxon>Clitellata</taxon>
        <taxon>Hirudinea</taxon>
        <taxon>Rhynchobdellida</taxon>
        <taxon>Glossiphoniidae</taxon>
        <taxon>Helobdella</taxon>
    </lineage>
</organism>
<dbReference type="Pfam" id="PF00017">
    <property type="entry name" value="SH2"/>
    <property type="match status" value="1"/>
</dbReference>
<gene>
    <name evidence="5" type="primary">20216999</name>
    <name evidence="4" type="ORF">HELRODRAFT_89619</name>
</gene>
<evidence type="ECO:0000259" key="3">
    <source>
        <dbReference type="PROSITE" id="PS50001"/>
    </source>
</evidence>
<dbReference type="PANTHER" id="PTHR15127:SF32">
    <property type="entry name" value="HEAVYWEIGHT, ISOFORM A"/>
    <property type="match status" value="1"/>
</dbReference>
<reference evidence="4 6" key="2">
    <citation type="journal article" date="2013" name="Nature">
        <title>Insights into bilaterian evolution from three spiralian genomes.</title>
        <authorList>
            <person name="Simakov O."/>
            <person name="Marletaz F."/>
            <person name="Cho S.J."/>
            <person name="Edsinger-Gonzales E."/>
            <person name="Havlak P."/>
            <person name="Hellsten U."/>
            <person name="Kuo D.H."/>
            <person name="Larsson T."/>
            <person name="Lv J."/>
            <person name="Arendt D."/>
            <person name="Savage R."/>
            <person name="Osoegawa K."/>
            <person name="de Jong P."/>
            <person name="Grimwood J."/>
            <person name="Chapman J.A."/>
            <person name="Shapiro H."/>
            <person name="Aerts A."/>
            <person name="Otillar R.P."/>
            <person name="Terry A.Y."/>
            <person name="Boore J.L."/>
            <person name="Grigoriev I.V."/>
            <person name="Lindberg D.R."/>
            <person name="Seaver E.C."/>
            <person name="Weisblat D.A."/>
            <person name="Putnam N.H."/>
            <person name="Rokhsar D.S."/>
        </authorList>
    </citation>
    <scope>NUCLEOTIDE SEQUENCE</scope>
</reference>
<evidence type="ECO:0000256" key="1">
    <source>
        <dbReference type="ARBA" id="ARBA00022999"/>
    </source>
</evidence>
<dbReference type="RefSeq" id="XP_009029540.1">
    <property type="nucleotide sequence ID" value="XM_009031292.1"/>
</dbReference>
<dbReference type="EMBL" id="KB097650">
    <property type="protein sequence ID" value="ESN92347.1"/>
    <property type="molecule type" value="Genomic_DNA"/>
</dbReference>
<accession>T1G7F2</accession>
<dbReference type="SMART" id="SM00252">
    <property type="entry name" value="SH2"/>
    <property type="match status" value="1"/>
</dbReference>
<evidence type="ECO:0000313" key="4">
    <source>
        <dbReference type="EMBL" id="ESN92347.1"/>
    </source>
</evidence>
<dbReference type="OrthoDB" id="5914531at2759"/>
<reference evidence="6" key="1">
    <citation type="submission" date="2012-12" db="EMBL/GenBank/DDBJ databases">
        <authorList>
            <person name="Hellsten U."/>
            <person name="Grimwood J."/>
            <person name="Chapman J.A."/>
            <person name="Shapiro H."/>
            <person name="Aerts A."/>
            <person name="Otillar R.P."/>
            <person name="Terry A.Y."/>
            <person name="Boore J.L."/>
            <person name="Simakov O."/>
            <person name="Marletaz F."/>
            <person name="Cho S.-J."/>
            <person name="Edsinger-Gonzales E."/>
            <person name="Havlak P."/>
            <person name="Kuo D.-H."/>
            <person name="Larsson T."/>
            <person name="Lv J."/>
            <person name="Arendt D."/>
            <person name="Savage R."/>
            <person name="Osoegawa K."/>
            <person name="de Jong P."/>
            <person name="Lindberg D.R."/>
            <person name="Seaver E.C."/>
            <person name="Weisblat D.A."/>
            <person name="Putnam N.H."/>
            <person name="Grigoriev I.V."/>
            <person name="Rokhsar D.S."/>
        </authorList>
    </citation>
    <scope>NUCLEOTIDE SEQUENCE</scope>
</reference>
<dbReference type="CTD" id="20216999"/>
<dbReference type="SUPFAM" id="SSF55550">
    <property type="entry name" value="SH2 domain"/>
    <property type="match status" value="1"/>
</dbReference>
<proteinExistence type="predicted"/>
<feature type="domain" description="SH2" evidence="3">
    <location>
        <begin position="5"/>
        <end position="100"/>
    </location>
</feature>
<dbReference type="PRINTS" id="PR00401">
    <property type="entry name" value="SH2DOMAIN"/>
</dbReference>
<dbReference type="OMA" id="KECSYLI"/>
<keyword evidence="6" id="KW-1185">Reference proteome</keyword>